<name>A0ABP7QWV8_9ACTN</name>
<keyword evidence="3" id="KW-1185">Reference proteome</keyword>
<proteinExistence type="predicted"/>
<evidence type="ECO:0000256" key="1">
    <source>
        <dbReference type="SAM" id="MobiDB-lite"/>
    </source>
</evidence>
<protein>
    <submittedName>
        <fullName evidence="2">Uncharacterized protein</fullName>
    </submittedName>
</protein>
<feature type="compositionally biased region" description="Polar residues" evidence="1">
    <location>
        <begin position="16"/>
        <end position="34"/>
    </location>
</feature>
<evidence type="ECO:0000313" key="3">
    <source>
        <dbReference type="Proteomes" id="UP001500034"/>
    </source>
</evidence>
<dbReference type="Proteomes" id="UP001500034">
    <property type="component" value="Unassembled WGS sequence"/>
</dbReference>
<accession>A0ABP7QWV8</accession>
<reference evidence="3" key="1">
    <citation type="journal article" date="2019" name="Int. J. Syst. Evol. Microbiol.">
        <title>The Global Catalogue of Microorganisms (GCM) 10K type strain sequencing project: providing services to taxonomists for standard genome sequencing and annotation.</title>
        <authorList>
            <consortium name="The Broad Institute Genomics Platform"/>
            <consortium name="The Broad Institute Genome Sequencing Center for Infectious Disease"/>
            <person name="Wu L."/>
            <person name="Ma J."/>
        </authorList>
    </citation>
    <scope>NUCLEOTIDE SEQUENCE [LARGE SCALE GENOMIC DNA]</scope>
    <source>
        <strain evidence="3">JCM 17027</strain>
    </source>
</reference>
<dbReference type="EMBL" id="BAABCQ010000080">
    <property type="protein sequence ID" value="GAA3988920.1"/>
    <property type="molecule type" value="Genomic_DNA"/>
</dbReference>
<evidence type="ECO:0000313" key="2">
    <source>
        <dbReference type="EMBL" id="GAA3988920.1"/>
    </source>
</evidence>
<sequence length="50" mass="5172">MILRTYPAGSVVGRQVTGSSQETGNRLGAQSTDDNVGGRTRTGLLIADGH</sequence>
<gene>
    <name evidence="2" type="ORF">GCM10022384_41030</name>
</gene>
<comment type="caution">
    <text evidence="2">The sequence shown here is derived from an EMBL/GenBank/DDBJ whole genome shotgun (WGS) entry which is preliminary data.</text>
</comment>
<feature type="region of interest" description="Disordered" evidence="1">
    <location>
        <begin position="1"/>
        <end position="50"/>
    </location>
</feature>
<organism evidence="2 3">
    <name type="scientific">Streptomyces marokkonensis</name>
    <dbReference type="NCBI Taxonomy" id="324855"/>
    <lineage>
        <taxon>Bacteria</taxon>
        <taxon>Bacillati</taxon>
        <taxon>Actinomycetota</taxon>
        <taxon>Actinomycetes</taxon>
        <taxon>Kitasatosporales</taxon>
        <taxon>Streptomycetaceae</taxon>
        <taxon>Streptomyces</taxon>
    </lineage>
</organism>